<sequence>MSQPKRKEETLGIEMTGHEALACVLRELGIKVVFSSQDLPSFIKETLKSKEIKVEDSPTVRGAVLMADSYARENNTTGVVIQIPGSGLLEAVDIVAQAFMDSVPLLLISSIRSYRDAGRSRLGELRTNEDLSNIFAPITKFREKIISIEEVTVNIEKANKEALSNRNRPSYIEIAEDLFRLKAYPLSTAGQKPEKRTPDKNTAAKVGELLVNSTRPVIIAGYGVMASNAEGDLREIVELLDIPVISTFRAKGVIPASNGLYAGEGIGIVGTDEGNRLLENADVIVALGTRFGQLSTGGWTFKFKANLVHNNIDGEDIGKVIMPQLPAVSDTGLFIKEVLNVVKTKVKEKIDRGIKKEIMMYRKGIILASHADLWPYDVIRLLSQMKNYSKVFVDVSATTIDAVRLPIENKKSWFISSSVISHGMAIGGLIYSSDPKAIGITDVRSIIQNAALLESKMNSAKGKLLIFNDGGSNYIDTSRSDVPFVMKSDVFYDVDRRLEKGLGAITISTYSELKDVLKNDSNKLEIYNIKIDKCFNSVVLQRA</sequence>
<evidence type="ECO:0000256" key="5">
    <source>
        <dbReference type="ARBA" id="ARBA00048893"/>
    </source>
</evidence>
<dbReference type="InterPro" id="IPR045229">
    <property type="entry name" value="TPP_enz"/>
</dbReference>
<protein>
    <recommendedName>
        <fullName evidence="4">2-oxoacid oxidoreductase (ferredoxin)</fullName>
        <ecNumber evidence="4">1.2.7.11</ecNumber>
    </recommendedName>
</protein>
<feature type="domain" description="Thiamine pyrophosphate enzyme central" evidence="6">
    <location>
        <begin position="205"/>
        <end position="337"/>
    </location>
</feature>
<dbReference type="Pfam" id="PF02776">
    <property type="entry name" value="TPP_enzyme_N"/>
    <property type="match status" value="1"/>
</dbReference>
<dbReference type="SUPFAM" id="SSF52518">
    <property type="entry name" value="Thiamin diphosphate-binding fold (THDP-binding)"/>
    <property type="match status" value="1"/>
</dbReference>
<organism evidence="8 9">
    <name type="scientific">Sulfuracidifex metallicus DSM 6482 = JCM 9184</name>
    <dbReference type="NCBI Taxonomy" id="523847"/>
    <lineage>
        <taxon>Archaea</taxon>
        <taxon>Thermoproteota</taxon>
        <taxon>Thermoprotei</taxon>
        <taxon>Sulfolobales</taxon>
        <taxon>Sulfolobaceae</taxon>
        <taxon>Sulfuracidifex</taxon>
    </lineage>
</organism>
<dbReference type="SUPFAM" id="SSF52467">
    <property type="entry name" value="DHS-like NAD/FAD-binding domain"/>
    <property type="match status" value="1"/>
</dbReference>
<name>A0A6A9QLY6_SULME</name>
<dbReference type="GO" id="GO:0000287">
    <property type="term" value="F:magnesium ion binding"/>
    <property type="evidence" value="ECO:0007669"/>
    <property type="project" value="InterPro"/>
</dbReference>
<dbReference type="GO" id="GO:0030976">
    <property type="term" value="F:thiamine pyrophosphate binding"/>
    <property type="evidence" value="ECO:0007669"/>
    <property type="project" value="InterPro"/>
</dbReference>
<dbReference type="PANTHER" id="PTHR18968:SF13">
    <property type="entry name" value="ACETOLACTATE SYNTHASE CATALYTIC SUBUNIT, MITOCHONDRIAL"/>
    <property type="match status" value="1"/>
</dbReference>
<dbReference type="GO" id="GO:0047553">
    <property type="term" value="F:2-oxoglutarate synthase activity"/>
    <property type="evidence" value="ECO:0007669"/>
    <property type="project" value="UniProtKB-ARBA"/>
</dbReference>
<dbReference type="AlphaFoldDB" id="A0A6A9QLY6"/>
<dbReference type="GO" id="GO:0009099">
    <property type="term" value="P:L-valine biosynthetic process"/>
    <property type="evidence" value="ECO:0007669"/>
    <property type="project" value="TreeGrafter"/>
</dbReference>
<evidence type="ECO:0000259" key="7">
    <source>
        <dbReference type="Pfam" id="PF02776"/>
    </source>
</evidence>
<comment type="similarity">
    <text evidence="2">Belongs to the TPP enzyme family.</text>
</comment>
<comment type="function">
    <text evidence="1">Catalyzes the coenzyme A-dependent oxidative decarboxylation of different 2-oxoacids such as 2-oxoglutarate, pyruvate and 2-oxobutyrate to form their CoA derivatives.</text>
</comment>
<evidence type="ECO:0000313" key="8">
    <source>
        <dbReference type="EMBL" id="MUN28718.1"/>
    </source>
</evidence>
<dbReference type="GO" id="GO:0009097">
    <property type="term" value="P:isoleucine biosynthetic process"/>
    <property type="evidence" value="ECO:0007669"/>
    <property type="project" value="TreeGrafter"/>
</dbReference>
<dbReference type="InterPro" id="IPR029035">
    <property type="entry name" value="DHS-like_NAD/FAD-binding_dom"/>
</dbReference>
<dbReference type="GO" id="GO:0005948">
    <property type="term" value="C:acetolactate synthase complex"/>
    <property type="evidence" value="ECO:0007669"/>
    <property type="project" value="TreeGrafter"/>
</dbReference>
<evidence type="ECO:0000256" key="4">
    <source>
        <dbReference type="ARBA" id="ARBA00012691"/>
    </source>
</evidence>
<gene>
    <name evidence="8" type="ORF">GC250_04515</name>
</gene>
<evidence type="ECO:0000313" key="9">
    <source>
        <dbReference type="Proteomes" id="UP000470772"/>
    </source>
</evidence>
<dbReference type="GO" id="GO:0018491">
    <property type="term" value="F:2-oxobutyrate synthase activity"/>
    <property type="evidence" value="ECO:0007669"/>
    <property type="project" value="UniProtKB-ARBA"/>
</dbReference>
<dbReference type="InterPro" id="IPR012000">
    <property type="entry name" value="Thiamin_PyroP_enz_cen_dom"/>
</dbReference>
<dbReference type="InterPro" id="IPR029061">
    <property type="entry name" value="THDP-binding"/>
</dbReference>
<dbReference type="InterPro" id="IPR012001">
    <property type="entry name" value="Thiamin_PyroP_enz_TPP-bd_dom"/>
</dbReference>
<reference evidence="8 9" key="1">
    <citation type="submission" date="2019-10" db="EMBL/GenBank/DDBJ databases">
        <title>Sequencing and Assembly of Multiple Reported Metal-Biooxidizing Members of the Extremely Thermoacidophilic Archaeal Family Sulfolobaceae.</title>
        <authorList>
            <person name="Counts J.A."/>
            <person name="Kelly R.M."/>
        </authorList>
    </citation>
    <scope>NUCLEOTIDE SEQUENCE [LARGE SCALE GENOMIC DNA]</scope>
    <source>
        <strain evidence="8 9">DSM 6482</strain>
    </source>
</reference>
<accession>A0A6A9QLY6</accession>
<evidence type="ECO:0000256" key="3">
    <source>
        <dbReference type="ARBA" id="ARBA00011631"/>
    </source>
</evidence>
<comment type="catalytic activity">
    <reaction evidence="5">
        <text>a 2-oxocarboxylate + 2 oxidized [2Fe-2S]-[ferredoxin] + CoA = an acyl-CoA + 2 reduced [2Fe-2S]-[ferredoxin] + CO2 + H(+)</text>
        <dbReference type="Rhea" id="RHEA:42316"/>
        <dbReference type="Rhea" id="RHEA-COMP:10000"/>
        <dbReference type="Rhea" id="RHEA-COMP:10001"/>
        <dbReference type="ChEBI" id="CHEBI:15378"/>
        <dbReference type="ChEBI" id="CHEBI:16526"/>
        <dbReference type="ChEBI" id="CHEBI:33737"/>
        <dbReference type="ChEBI" id="CHEBI:33738"/>
        <dbReference type="ChEBI" id="CHEBI:35179"/>
        <dbReference type="ChEBI" id="CHEBI:57287"/>
        <dbReference type="ChEBI" id="CHEBI:58342"/>
        <dbReference type="EC" id="1.2.7.11"/>
    </reaction>
</comment>
<dbReference type="PANTHER" id="PTHR18968">
    <property type="entry name" value="THIAMINE PYROPHOSPHATE ENZYMES"/>
    <property type="match status" value="1"/>
</dbReference>
<evidence type="ECO:0000256" key="2">
    <source>
        <dbReference type="ARBA" id="ARBA00007812"/>
    </source>
</evidence>
<evidence type="ECO:0000259" key="6">
    <source>
        <dbReference type="Pfam" id="PF00205"/>
    </source>
</evidence>
<comment type="caution">
    <text evidence="8">The sequence shown here is derived from an EMBL/GenBank/DDBJ whole genome shotgun (WGS) entry which is preliminary data.</text>
</comment>
<dbReference type="GO" id="GO:0050660">
    <property type="term" value="F:flavin adenine dinucleotide binding"/>
    <property type="evidence" value="ECO:0007669"/>
    <property type="project" value="TreeGrafter"/>
</dbReference>
<keyword evidence="9" id="KW-1185">Reference proteome</keyword>
<dbReference type="OrthoDB" id="6837at2157"/>
<dbReference type="Gene3D" id="3.40.50.970">
    <property type="match status" value="1"/>
</dbReference>
<dbReference type="Gene3D" id="3.40.50.1220">
    <property type="entry name" value="TPP-binding domain"/>
    <property type="match status" value="1"/>
</dbReference>
<feature type="domain" description="Thiamine pyrophosphate enzyme N-terminal TPP-binding" evidence="7">
    <location>
        <begin position="15"/>
        <end position="123"/>
    </location>
</feature>
<dbReference type="GO" id="GO:0019164">
    <property type="term" value="F:pyruvate synthase activity"/>
    <property type="evidence" value="ECO:0007669"/>
    <property type="project" value="UniProtKB-ARBA"/>
</dbReference>
<dbReference type="EMBL" id="WGGD01000005">
    <property type="protein sequence ID" value="MUN28718.1"/>
    <property type="molecule type" value="Genomic_DNA"/>
</dbReference>
<dbReference type="Pfam" id="PF00205">
    <property type="entry name" value="TPP_enzyme_M"/>
    <property type="match status" value="1"/>
</dbReference>
<proteinExistence type="inferred from homology"/>
<dbReference type="Proteomes" id="UP000470772">
    <property type="component" value="Unassembled WGS sequence"/>
</dbReference>
<dbReference type="GO" id="GO:0003984">
    <property type="term" value="F:acetolactate synthase activity"/>
    <property type="evidence" value="ECO:0007669"/>
    <property type="project" value="TreeGrafter"/>
</dbReference>
<dbReference type="CDD" id="cd07035">
    <property type="entry name" value="TPP_PYR_POX_like"/>
    <property type="match status" value="1"/>
</dbReference>
<dbReference type="RefSeq" id="WP_054837719.1">
    <property type="nucleotide sequence ID" value="NZ_BBBY01000001.1"/>
</dbReference>
<dbReference type="EC" id="1.2.7.11" evidence="4"/>
<evidence type="ECO:0000256" key="1">
    <source>
        <dbReference type="ARBA" id="ARBA00003908"/>
    </source>
</evidence>
<comment type="subunit">
    <text evidence="3">Heterodimer composed of an alpha and a beta subunit.</text>
</comment>